<evidence type="ECO:0000313" key="4">
    <source>
        <dbReference type="EMBL" id="OZC03506.1"/>
    </source>
</evidence>
<dbReference type="Proteomes" id="UP000216446">
    <property type="component" value="Unassembled WGS sequence"/>
</dbReference>
<dbReference type="PANTHER" id="PTHR43405:SF1">
    <property type="entry name" value="GLYCOSYL HYDROLASE DIGH"/>
    <property type="match status" value="1"/>
</dbReference>
<proteinExistence type="predicted"/>
<dbReference type="FunCoup" id="A0A259U0N8">
    <property type="interactions" value="38"/>
</dbReference>
<dbReference type="InterPro" id="IPR052177">
    <property type="entry name" value="Divisome_Glycosyl_Hydrolase"/>
</dbReference>
<reference evidence="4 5" key="1">
    <citation type="submission" date="2016-11" db="EMBL/GenBank/DDBJ databases">
        <title>Study of marine rhodopsin-containing bacteria.</title>
        <authorList>
            <person name="Yoshizawa S."/>
            <person name="Kumagai Y."/>
            <person name="Kogure K."/>
        </authorList>
    </citation>
    <scope>NUCLEOTIDE SEQUENCE [LARGE SCALE GENOMIC DNA]</scope>
    <source>
        <strain evidence="4 5">SG-29</strain>
    </source>
</reference>
<sequence>MRALSLFLLAALIAGGTTAEAQSLVTPVGPKQEFRGAWIATVINLDWPNSRNGSTFGQQAELRSMLDQLQASGVNAVMFQVRAESDALYQSDLEPWSYWLTGEQGVAPDPYYDPLEFVIEEAHARGMELHAWLNPYRADRGSSYPKADNHVTNTNPEWLLEFGDIKIYNPGLQAARDRMATVVADIVRRYDVDGMHIDDYFYPYPPNNISNQDADTFQADPRGFVSIGDWRRDNVNLMVAQVQDSINALKPEVKWGVSPFGIWKNGVPSGISGLDAYNTIYADAVSWMDNETVDYLAPQTYWAFGGGQDFGRLAPWWGEQRNDRHVYPGLGLYRSDNNTYSGARFQPNEIPRQIRLTREDENLQGHILFRAKNVSLYASQGFRDSLKTDLYRRAALTPTMAWKSLDAPGTPGPLASEWTGALDVTLTWSAPTDGAAETRRYAVYKILSEGEPNLAMALEDPANLVAVTGETTFVDRPNADALNWYYVVRAVSSNSIEGAPSNIVMIEGRDTASEAGPAPLASLLPPRPNPFSRETEVAFTLREPGRVTLRVMDVLGREVSVLVDDEPRAAGAQSVTWDARSNGAAVASGTYVIVLDADGDRQTRAVTVVR</sequence>
<feature type="domain" description="Glycosyl hydrolase-like 10" evidence="3">
    <location>
        <begin position="33"/>
        <end position="330"/>
    </location>
</feature>
<evidence type="ECO:0000256" key="2">
    <source>
        <dbReference type="SAM" id="SignalP"/>
    </source>
</evidence>
<dbReference type="SUPFAM" id="SSF49265">
    <property type="entry name" value="Fibronectin type III"/>
    <property type="match status" value="1"/>
</dbReference>
<dbReference type="InterPro" id="IPR017853">
    <property type="entry name" value="GH"/>
</dbReference>
<evidence type="ECO:0000259" key="3">
    <source>
        <dbReference type="Pfam" id="PF02638"/>
    </source>
</evidence>
<feature type="signal peptide" evidence="2">
    <location>
        <begin position="1"/>
        <end position="21"/>
    </location>
</feature>
<dbReference type="Pfam" id="PF02638">
    <property type="entry name" value="GHL10"/>
    <property type="match status" value="1"/>
</dbReference>
<dbReference type="Gene3D" id="2.60.40.4070">
    <property type="match status" value="1"/>
</dbReference>
<dbReference type="Gene3D" id="2.60.40.10">
    <property type="entry name" value="Immunoglobulins"/>
    <property type="match status" value="1"/>
</dbReference>
<organism evidence="4 5">
    <name type="scientific">Rubricoccus marinus</name>
    <dbReference type="NCBI Taxonomy" id="716817"/>
    <lineage>
        <taxon>Bacteria</taxon>
        <taxon>Pseudomonadati</taxon>
        <taxon>Rhodothermota</taxon>
        <taxon>Rhodothermia</taxon>
        <taxon>Rhodothermales</taxon>
        <taxon>Rubricoccaceae</taxon>
        <taxon>Rubricoccus</taxon>
    </lineage>
</organism>
<dbReference type="RefSeq" id="WP_094548940.1">
    <property type="nucleotide sequence ID" value="NZ_MQWB01000001.1"/>
</dbReference>
<comment type="caution">
    <text evidence="4">The sequence shown here is derived from an EMBL/GenBank/DDBJ whole genome shotgun (WGS) entry which is preliminary data.</text>
</comment>
<dbReference type="InterPro" id="IPR036116">
    <property type="entry name" value="FN3_sf"/>
</dbReference>
<accession>A0A259U0N8</accession>
<dbReference type="InterPro" id="IPR013783">
    <property type="entry name" value="Ig-like_fold"/>
</dbReference>
<evidence type="ECO:0000256" key="1">
    <source>
        <dbReference type="ARBA" id="ARBA00022729"/>
    </source>
</evidence>
<keyword evidence="5" id="KW-1185">Reference proteome</keyword>
<dbReference type="InterPro" id="IPR003790">
    <property type="entry name" value="GHL10"/>
</dbReference>
<gene>
    <name evidence="4" type="ORF">BSZ36_11245</name>
</gene>
<feature type="chain" id="PRO_5013237867" description="Glycosyl hydrolase-like 10 domain-containing protein" evidence="2">
    <location>
        <begin position="22"/>
        <end position="610"/>
    </location>
</feature>
<dbReference type="SUPFAM" id="SSF51445">
    <property type="entry name" value="(Trans)glycosidases"/>
    <property type="match status" value="1"/>
</dbReference>
<name>A0A259U0N8_9BACT</name>
<dbReference type="AlphaFoldDB" id="A0A259U0N8"/>
<protein>
    <recommendedName>
        <fullName evidence="3">Glycosyl hydrolase-like 10 domain-containing protein</fullName>
    </recommendedName>
</protein>
<dbReference type="InParanoid" id="A0A259U0N8"/>
<dbReference type="PANTHER" id="PTHR43405">
    <property type="entry name" value="GLYCOSYL HYDROLASE DIGH"/>
    <property type="match status" value="1"/>
</dbReference>
<dbReference type="EMBL" id="MQWB01000001">
    <property type="protein sequence ID" value="OZC03506.1"/>
    <property type="molecule type" value="Genomic_DNA"/>
</dbReference>
<dbReference type="OrthoDB" id="9773203at2"/>
<evidence type="ECO:0000313" key="5">
    <source>
        <dbReference type="Proteomes" id="UP000216446"/>
    </source>
</evidence>
<dbReference type="Gene3D" id="3.20.20.80">
    <property type="entry name" value="Glycosidases"/>
    <property type="match status" value="1"/>
</dbReference>
<keyword evidence="1 2" id="KW-0732">Signal</keyword>